<evidence type="ECO:0000313" key="6">
    <source>
        <dbReference type="EMBL" id="GLW52013.1"/>
    </source>
</evidence>
<dbReference type="RefSeq" id="WP_051778311.1">
    <property type="nucleotide sequence ID" value="NZ_BSRX01000001.1"/>
</dbReference>
<keyword evidence="2" id="KW-0663">Pyridoxal phosphate</keyword>
<dbReference type="PANTHER" id="PTHR48078">
    <property type="entry name" value="THREONINE DEHYDRATASE, MITOCHONDRIAL-RELATED"/>
    <property type="match status" value="1"/>
</dbReference>
<comment type="cofactor">
    <cofactor evidence="1">
        <name>pyridoxal 5'-phosphate</name>
        <dbReference type="ChEBI" id="CHEBI:597326"/>
    </cofactor>
</comment>
<dbReference type="SUPFAM" id="SSF53686">
    <property type="entry name" value="Tryptophan synthase beta subunit-like PLP-dependent enzymes"/>
    <property type="match status" value="1"/>
</dbReference>
<dbReference type="GO" id="GO:0003941">
    <property type="term" value="F:L-serine ammonia-lyase activity"/>
    <property type="evidence" value="ECO:0007669"/>
    <property type="project" value="TreeGrafter"/>
</dbReference>
<dbReference type="Pfam" id="PF00291">
    <property type="entry name" value="PALP"/>
    <property type="match status" value="1"/>
</dbReference>
<feature type="compositionally biased region" description="Pro residues" evidence="4">
    <location>
        <begin position="392"/>
        <end position="402"/>
    </location>
</feature>
<evidence type="ECO:0000256" key="1">
    <source>
        <dbReference type="ARBA" id="ARBA00001933"/>
    </source>
</evidence>
<dbReference type="PANTHER" id="PTHR48078:SF6">
    <property type="entry name" value="L-THREONINE DEHYDRATASE CATABOLIC TDCB"/>
    <property type="match status" value="1"/>
</dbReference>
<name>A0A9W6PBL8_9ACTN</name>
<dbReference type="InterPro" id="IPR036052">
    <property type="entry name" value="TrpB-like_PALP_sf"/>
</dbReference>
<dbReference type="AlphaFoldDB" id="A0A9W6PBL8"/>
<dbReference type="PROSITE" id="PS51257">
    <property type="entry name" value="PROKAR_LIPOPROTEIN"/>
    <property type="match status" value="1"/>
</dbReference>
<dbReference type="EMBL" id="BSRX01000001">
    <property type="protein sequence ID" value="GLW52013.1"/>
    <property type="molecule type" value="Genomic_DNA"/>
</dbReference>
<accession>A0A9W6PBL8</accession>
<feature type="region of interest" description="Disordered" evidence="4">
    <location>
        <begin position="383"/>
        <end position="402"/>
    </location>
</feature>
<dbReference type="GO" id="GO:0009097">
    <property type="term" value="P:isoleucine biosynthetic process"/>
    <property type="evidence" value="ECO:0007669"/>
    <property type="project" value="TreeGrafter"/>
</dbReference>
<dbReference type="Gene3D" id="3.40.50.1100">
    <property type="match status" value="2"/>
</dbReference>
<dbReference type="GO" id="GO:0006565">
    <property type="term" value="P:L-serine catabolic process"/>
    <property type="evidence" value="ECO:0007669"/>
    <property type="project" value="TreeGrafter"/>
</dbReference>
<evidence type="ECO:0000313" key="7">
    <source>
        <dbReference type="Proteomes" id="UP001165143"/>
    </source>
</evidence>
<dbReference type="InterPro" id="IPR050147">
    <property type="entry name" value="Ser/Thr_Dehydratase"/>
</dbReference>
<dbReference type="OrthoDB" id="9778118at2"/>
<dbReference type="InterPro" id="IPR001926">
    <property type="entry name" value="TrpB-like_PALP"/>
</dbReference>
<dbReference type="Proteomes" id="UP001165143">
    <property type="component" value="Unassembled WGS sequence"/>
</dbReference>
<comment type="caution">
    <text evidence="6">The sequence shown here is derived from an EMBL/GenBank/DDBJ whole genome shotgun (WGS) entry which is preliminary data.</text>
</comment>
<gene>
    <name evidence="6" type="ORF">Kpho01_00240</name>
</gene>
<evidence type="ECO:0000256" key="2">
    <source>
        <dbReference type="ARBA" id="ARBA00022898"/>
    </source>
</evidence>
<dbReference type="GO" id="GO:0006567">
    <property type="term" value="P:L-threonine catabolic process"/>
    <property type="evidence" value="ECO:0007669"/>
    <property type="project" value="TreeGrafter"/>
</dbReference>
<organism evidence="6 7">
    <name type="scientific">Kitasatospora phosalacinea</name>
    <dbReference type="NCBI Taxonomy" id="2065"/>
    <lineage>
        <taxon>Bacteria</taxon>
        <taxon>Bacillati</taxon>
        <taxon>Actinomycetota</taxon>
        <taxon>Actinomycetes</taxon>
        <taxon>Kitasatosporales</taxon>
        <taxon>Streptomycetaceae</taxon>
        <taxon>Kitasatospora</taxon>
    </lineage>
</organism>
<dbReference type="GO" id="GO:0004794">
    <property type="term" value="F:threonine deaminase activity"/>
    <property type="evidence" value="ECO:0007669"/>
    <property type="project" value="TreeGrafter"/>
</dbReference>
<keyword evidence="3" id="KW-0456">Lyase</keyword>
<evidence type="ECO:0000259" key="5">
    <source>
        <dbReference type="Pfam" id="PF00291"/>
    </source>
</evidence>
<sequence length="402" mass="42217">MTVRQLPLERRTVLRCCLCDRPAGGAGGAAACDCEPAPNRRAVTEPPPTAREFLDSLTGRDLWRYQALLPARREHGSGLQVGGTPLLDLGTALDGVRLRAKDETRNPSGSLKDRATEVALAVARAHGHREVVAASTGNAGASMACIAAAQGLRATVFVPAAAPPAKLTQIRAYGAELRTVDGSYDEAFDRAVAHAREHGLYCRNTGVNPYTREGKKTCALEIAEALGWEVPDWVVVPCGDGNILSGIGAGFAELADLGLLPGVPRLVAAQAASSDSIRRSWAAALARGGWVDREPVPVAPATAADSIAVSRPRDHLAAVRALLRSDGLAAAVAEEEIRWAAGELARRFGLWVEPSTAAGYAALARLRREGAVREGDSAVLLLTGTGLKDPDPWPAAPPEAQR</sequence>
<feature type="domain" description="Tryptophan synthase beta chain-like PALP" evidence="5">
    <location>
        <begin position="80"/>
        <end position="384"/>
    </location>
</feature>
<reference evidence="6" key="1">
    <citation type="submission" date="2023-02" db="EMBL/GenBank/DDBJ databases">
        <title>Kitasatospora phosalacinea NBRC 14362.</title>
        <authorList>
            <person name="Ichikawa N."/>
            <person name="Sato H."/>
            <person name="Tonouchi N."/>
        </authorList>
    </citation>
    <scope>NUCLEOTIDE SEQUENCE</scope>
    <source>
        <strain evidence="6">NBRC 14362</strain>
    </source>
</reference>
<evidence type="ECO:0000256" key="3">
    <source>
        <dbReference type="ARBA" id="ARBA00023239"/>
    </source>
</evidence>
<dbReference type="CDD" id="cd01563">
    <property type="entry name" value="Thr-synth_1"/>
    <property type="match status" value="1"/>
</dbReference>
<proteinExistence type="predicted"/>
<evidence type="ECO:0000256" key="4">
    <source>
        <dbReference type="SAM" id="MobiDB-lite"/>
    </source>
</evidence>
<protein>
    <submittedName>
        <fullName evidence="6">Threonine synthase</fullName>
    </submittedName>
</protein>